<evidence type="ECO:0000313" key="2">
    <source>
        <dbReference type="Proteomes" id="UP001057753"/>
    </source>
</evidence>
<proteinExistence type="predicted"/>
<sequence>MKGKIFLGVIALIAAISGLLLYSSLSSPEAKLFSAFNALMDEESVQVESEFTLNHEFDFDSNTFYSNEEEVVTMMLTDIMEEVTGTSSVIYDKKEKVMEIGGNYDLSGDIHGDEVSLSMPFRLYLDENKNEIVIDLDAYSNFSLDMIDVLSYNIFPHLPEVKETLALSQDGEYSGTSTAYELESYFMPIIKNYFEGKAYVIDWELEDSLFEFEMGEEEAQLAEFILTNIIENIESQGDDNQLIQEEDGWIIITFDDHELVDAILYAFEEVENNDDMADLYENIASEDLDDLIEELELTFKEFKEYSIGETTISFEIEQNKIVTMKTEMTSTYGENGITAESTSSSISTFTYGDEAEFMFYGEDRQKANLDGFFYDFDKELDNYLLELYGDWSDSYYTPGYSSYYDYDYDYDYDWDWWGDEDYDYDEWFNEEWDDDYDYDYDYDYDWHYAPEDYAYYYDYYDVTEDQLEAIENQDVTHLDFGLSEEDMYSWVLELEFARLVEPGTAAHYLPRL</sequence>
<dbReference type="Proteomes" id="UP001057753">
    <property type="component" value="Unassembled WGS sequence"/>
</dbReference>
<accession>A0A9Q4G055</accession>
<reference evidence="1" key="1">
    <citation type="submission" date="2020-06" db="EMBL/GenBank/DDBJ databases">
        <title>Insight into the genomes of haloalkaliphilic bacilli from Kenyan soda lakes.</title>
        <authorList>
            <person name="Mwirichia R."/>
            <person name="Villamizar G.C."/>
            <person name="Poehlein A."/>
            <person name="Mugweru J."/>
            <person name="Kipnyargis A."/>
            <person name="Kiplimo D."/>
            <person name="Orwa P."/>
            <person name="Daniel R."/>
        </authorList>
    </citation>
    <scope>NUCLEOTIDE SEQUENCE</scope>
    <source>
        <strain evidence="1">B1096_S55</strain>
    </source>
</reference>
<dbReference type="RefSeq" id="WP_257821848.1">
    <property type="nucleotide sequence ID" value="NZ_JABXYM010000001.1"/>
</dbReference>
<keyword evidence="2" id="KW-1185">Reference proteome</keyword>
<dbReference type="AlphaFoldDB" id="A0A9Q4G055"/>
<name>A0A9Q4G055_SALAG</name>
<protein>
    <submittedName>
        <fullName evidence="1">Uncharacterized protein</fullName>
    </submittedName>
</protein>
<comment type="caution">
    <text evidence="1">The sequence shown here is derived from an EMBL/GenBank/DDBJ whole genome shotgun (WGS) entry which is preliminary data.</text>
</comment>
<gene>
    <name evidence="1" type="ORF">HXA33_12975</name>
</gene>
<evidence type="ECO:0000313" key="1">
    <source>
        <dbReference type="EMBL" id="MCR6097459.1"/>
    </source>
</evidence>
<dbReference type="EMBL" id="JABXYM010000001">
    <property type="protein sequence ID" value="MCR6097459.1"/>
    <property type="molecule type" value="Genomic_DNA"/>
</dbReference>
<organism evidence="1 2">
    <name type="scientific">Salipaludibacillus agaradhaerens</name>
    <name type="common">Bacillus agaradhaerens</name>
    <dbReference type="NCBI Taxonomy" id="76935"/>
    <lineage>
        <taxon>Bacteria</taxon>
        <taxon>Bacillati</taxon>
        <taxon>Bacillota</taxon>
        <taxon>Bacilli</taxon>
        <taxon>Bacillales</taxon>
        <taxon>Bacillaceae</taxon>
    </lineage>
</organism>